<dbReference type="NCBIfam" id="NF000843">
    <property type="entry name" value="PRK00071.2-2"/>
    <property type="match status" value="1"/>
</dbReference>
<dbReference type="HAMAP" id="MF_00244">
    <property type="entry name" value="NaMN_adenylyltr"/>
    <property type="match status" value="1"/>
</dbReference>
<dbReference type="PANTHER" id="PTHR39321">
    <property type="entry name" value="NICOTINATE-NUCLEOTIDE ADENYLYLTRANSFERASE-RELATED"/>
    <property type="match status" value="1"/>
</dbReference>
<dbReference type="RefSeq" id="WP_140926453.1">
    <property type="nucleotide sequence ID" value="NZ_VFSU01000009.1"/>
</dbReference>
<dbReference type="SUPFAM" id="SSF52374">
    <property type="entry name" value="Nucleotidylyl transferase"/>
    <property type="match status" value="1"/>
</dbReference>
<name>A0A501XVH3_9SPHN</name>
<keyword evidence="6 11" id="KW-0548">Nucleotidyltransferase</keyword>
<gene>
    <name evidence="11" type="primary">nadD</name>
    <name evidence="13" type="ORF">FJQ54_00990</name>
</gene>
<evidence type="ECO:0000256" key="11">
    <source>
        <dbReference type="HAMAP-Rule" id="MF_00244"/>
    </source>
</evidence>
<evidence type="ECO:0000256" key="5">
    <source>
        <dbReference type="ARBA" id="ARBA00022679"/>
    </source>
</evidence>
<dbReference type="Gene3D" id="3.40.50.620">
    <property type="entry name" value="HUPs"/>
    <property type="match status" value="1"/>
</dbReference>
<evidence type="ECO:0000256" key="1">
    <source>
        <dbReference type="ARBA" id="ARBA00002324"/>
    </source>
</evidence>
<dbReference type="EMBL" id="VFSU01000009">
    <property type="protein sequence ID" value="TPE64606.1"/>
    <property type="molecule type" value="Genomic_DNA"/>
</dbReference>
<protein>
    <recommendedName>
        <fullName evidence="11">Probable nicotinate-nucleotide adenylyltransferase</fullName>
        <ecNumber evidence="11">2.7.7.18</ecNumber>
    </recommendedName>
    <alternativeName>
        <fullName evidence="11">Deamido-NAD(+) diphosphorylase</fullName>
    </alternativeName>
    <alternativeName>
        <fullName evidence="11">Deamido-NAD(+) pyrophosphorylase</fullName>
    </alternativeName>
    <alternativeName>
        <fullName evidence="11">Nicotinate mononucleotide adenylyltransferase</fullName>
        <shortName evidence="11">NaMN adenylyltransferase</shortName>
    </alternativeName>
</protein>
<keyword evidence="5 11" id="KW-0808">Transferase</keyword>
<dbReference type="GO" id="GO:0004515">
    <property type="term" value="F:nicotinate-nucleotide adenylyltransferase activity"/>
    <property type="evidence" value="ECO:0007669"/>
    <property type="project" value="UniProtKB-UniRule"/>
</dbReference>
<dbReference type="GO" id="GO:0005524">
    <property type="term" value="F:ATP binding"/>
    <property type="evidence" value="ECO:0007669"/>
    <property type="project" value="UniProtKB-KW"/>
</dbReference>
<dbReference type="PANTHER" id="PTHR39321:SF3">
    <property type="entry name" value="PHOSPHOPANTETHEINE ADENYLYLTRANSFERASE"/>
    <property type="match status" value="1"/>
</dbReference>
<evidence type="ECO:0000256" key="6">
    <source>
        <dbReference type="ARBA" id="ARBA00022695"/>
    </source>
</evidence>
<comment type="caution">
    <text evidence="13">The sequence shown here is derived from an EMBL/GenBank/DDBJ whole genome shotgun (WGS) entry which is preliminary data.</text>
</comment>
<keyword evidence="9 11" id="KW-0520">NAD</keyword>
<evidence type="ECO:0000313" key="14">
    <source>
        <dbReference type="Proteomes" id="UP000319897"/>
    </source>
</evidence>
<keyword evidence="8 11" id="KW-0067">ATP-binding</keyword>
<keyword evidence="7 11" id="KW-0547">Nucleotide-binding</keyword>
<evidence type="ECO:0000256" key="8">
    <source>
        <dbReference type="ARBA" id="ARBA00022840"/>
    </source>
</evidence>
<dbReference type="GO" id="GO:0009435">
    <property type="term" value="P:NAD+ biosynthetic process"/>
    <property type="evidence" value="ECO:0007669"/>
    <property type="project" value="UniProtKB-UniRule"/>
</dbReference>
<evidence type="ECO:0000256" key="10">
    <source>
        <dbReference type="ARBA" id="ARBA00048721"/>
    </source>
</evidence>
<dbReference type="EC" id="2.7.7.18" evidence="11"/>
<evidence type="ECO:0000259" key="12">
    <source>
        <dbReference type="Pfam" id="PF01467"/>
    </source>
</evidence>
<dbReference type="InterPro" id="IPR004821">
    <property type="entry name" value="Cyt_trans-like"/>
</dbReference>
<comment type="function">
    <text evidence="1 11">Catalyzes the reversible adenylation of nicotinate mononucleotide (NaMN) to nicotinic acid adenine dinucleotide (NaAD).</text>
</comment>
<dbReference type="Pfam" id="PF01467">
    <property type="entry name" value="CTP_transf_like"/>
    <property type="match status" value="1"/>
</dbReference>
<sequence length="203" mass="22931">MKKGFTVGLLGGSFNPAHGGHRRMSVAALERLGLDEVWWLVSPQNPLKPVAGMAPLALRIASGKAAARHPRIRVTGIEAELGTQLTIDTIEALKRRYPQVKFLWLMGSDNLQQFHRWAAWRQIARQVPIVVMARSPYVGRSQFAPAMGWLRRWRHQNPAGWRNWHLPGLALVNLGLDQRSATAIRRADPDWADDLRLQQDSED</sequence>
<dbReference type="InterPro" id="IPR014729">
    <property type="entry name" value="Rossmann-like_a/b/a_fold"/>
</dbReference>
<keyword evidence="14" id="KW-1185">Reference proteome</keyword>
<dbReference type="Proteomes" id="UP000319897">
    <property type="component" value="Unassembled WGS sequence"/>
</dbReference>
<reference evidence="13 14" key="1">
    <citation type="submission" date="2019-06" db="EMBL/GenBank/DDBJ databases">
        <authorList>
            <person name="Lee I."/>
            <person name="Jang G.I."/>
            <person name="Hwang C.Y."/>
        </authorList>
    </citation>
    <scope>NUCLEOTIDE SEQUENCE [LARGE SCALE GENOMIC DNA]</scope>
    <source>
        <strain evidence="13 14">PAMC 28131</strain>
    </source>
</reference>
<dbReference type="AlphaFoldDB" id="A0A501XVH3"/>
<organism evidence="13 14">
    <name type="scientific">Sandaracinobacter neustonicus</name>
    <dbReference type="NCBI Taxonomy" id="1715348"/>
    <lineage>
        <taxon>Bacteria</taxon>
        <taxon>Pseudomonadati</taxon>
        <taxon>Pseudomonadota</taxon>
        <taxon>Alphaproteobacteria</taxon>
        <taxon>Sphingomonadales</taxon>
        <taxon>Sphingosinicellaceae</taxon>
        <taxon>Sandaracinobacter</taxon>
    </lineage>
</organism>
<evidence type="ECO:0000256" key="4">
    <source>
        <dbReference type="ARBA" id="ARBA00022642"/>
    </source>
</evidence>
<accession>A0A501XVH3</accession>
<comment type="similarity">
    <text evidence="3 11">Belongs to the NadD family.</text>
</comment>
<proteinExistence type="inferred from homology"/>
<keyword evidence="4 11" id="KW-0662">Pyridine nucleotide biosynthesis</keyword>
<evidence type="ECO:0000313" key="13">
    <source>
        <dbReference type="EMBL" id="TPE64606.1"/>
    </source>
</evidence>
<comment type="catalytic activity">
    <reaction evidence="10 11">
        <text>nicotinate beta-D-ribonucleotide + ATP + H(+) = deamido-NAD(+) + diphosphate</text>
        <dbReference type="Rhea" id="RHEA:22860"/>
        <dbReference type="ChEBI" id="CHEBI:15378"/>
        <dbReference type="ChEBI" id="CHEBI:30616"/>
        <dbReference type="ChEBI" id="CHEBI:33019"/>
        <dbReference type="ChEBI" id="CHEBI:57502"/>
        <dbReference type="ChEBI" id="CHEBI:58437"/>
        <dbReference type="EC" id="2.7.7.18"/>
    </reaction>
</comment>
<evidence type="ECO:0000256" key="9">
    <source>
        <dbReference type="ARBA" id="ARBA00023027"/>
    </source>
</evidence>
<evidence type="ECO:0000256" key="3">
    <source>
        <dbReference type="ARBA" id="ARBA00009014"/>
    </source>
</evidence>
<evidence type="ECO:0000256" key="7">
    <source>
        <dbReference type="ARBA" id="ARBA00022741"/>
    </source>
</evidence>
<evidence type="ECO:0000256" key="2">
    <source>
        <dbReference type="ARBA" id="ARBA00005019"/>
    </source>
</evidence>
<comment type="pathway">
    <text evidence="2 11">Cofactor biosynthesis; NAD(+) biosynthesis; deamido-NAD(+) from nicotinate D-ribonucleotide: step 1/1.</text>
</comment>
<dbReference type="OrthoDB" id="5295945at2"/>
<dbReference type="InterPro" id="IPR005248">
    <property type="entry name" value="NadD/NMNAT"/>
</dbReference>
<dbReference type="CDD" id="cd02165">
    <property type="entry name" value="NMNAT"/>
    <property type="match status" value="1"/>
</dbReference>
<feature type="domain" description="Cytidyltransferase-like" evidence="12">
    <location>
        <begin position="9"/>
        <end position="147"/>
    </location>
</feature>
<dbReference type="UniPathway" id="UPA00253">
    <property type="reaction ID" value="UER00332"/>
</dbReference>